<gene>
    <name evidence="2" type="ORF">SAMN05444008_112119</name>
</gene>
<dbReference type="Proteomes" id="UP000184368">
    <property type="component" value="Unassembled WGS sequence"/>
</dbReference>
<dbReference type="STRING" id="1302690.BUE76_04500"/>
<evidence type="ECO:0000313" key="3">
    <source>
        <dbReference type="Proteomes" id="UP000184368"/>
    </source>
</evidence>
<dbReference type="RefSeq" id="WP_073045018.1">
    <property type="nucleotide sequence ID" value="NZ_FQUO01000012.1"/>
</dbReference>
<feature type="region of interest" description="Disordered" evidence="1">
    <location>
        <begin position="1"/>
        <end position="70"/>
    </location>
</feature>
<feature type="compositionally biased region" description="Basic and acidic residues" evidence="1">
    <location>
        <begin position="9"/>
        <end position="28"/>
    </location>
</feature>
<name>A0A1M5ENN1_9BACT</name>
<feature type="compositionally biased region" description="Basic and acidic residues" evidence="1">
    <location>
        <begin position="50"/>
        <end position="70"/>
    </location>
</feature>
<organism evidence="2 3">
    <name type="scientific">Cnuella takakiae</name>
    <dbReference type="NCBI Taxonomy" id="1302690"/>
    <lineage>
        <taxon>Bacteria</taxon>
        <taxon>Pseudomonadati</taxon>
        <taxon>Bacteroidota</taxon>
        <taxon>Chitinophagia</taxon>
        <taxon>Chitinophagales</taxon>
        <taxon>Chitinophagaceae</taxon>
        <taxon>Cnuella</taxon>
    </lineage>
</organism>
<evidence type="ECO:0000256" key="1">
    <source>
        <dbReference type="SAM" id="MobiDB-lite"/>
    </source>
</evidence>
<protein>
    <submittedName>
        <fullName evidence="2">Uncharacterized protein</fullName>
    </submittedName>
</protein>
<evidence type="ECO:0000313" key="2">
    <source>
        <dbReference type="EMBL" id="SHF80827.1"/>
    </source>
</evidence>
<sequence length="70" mass="8164">MEQNNQQPQDKDRHLDIPSEANQDKHINFLDVENSDDADSSNQLSEADEERQRQWREGIEAGKQARRDDA</sequence>
<dbReference type="AlphaFoldDB" id="A0A1M5ENN1"/>
<dbReference type="OrthoDB" id="681002at2"/>
<reference evidence="2 3" key="1">
    <citation type="submission" date="2016-11" db="EMBL/GenBank/DDBJ databases">
        <authorList>
            <person name="Jaros S."/>
            <person name="Januszkiewicz K."/>
            <person name="Wedrychowicz H."/>
        </authorList>
    </citation>
    <scope>NUCLEOTIDE SEQUENCE [LARGE SCALE GENOMIC DNA]</scope>
    <source>
        <strain evidence="2 3">DSM 26897</strain>
    </source>
</reference>
<proteinExistence type="predicted"/>
<keyword evidence="3" id="KW-1185">Reference proteome</keyword>
<dbReference type="EMBL" id="FQUO01000012">
    <property type="protein sequence ID" value="SHF80827.1"/>
    <property type="molecule type" value="Genomic_DNA"/>
</dbReference>
<accession>A0A1M5ENN1</accession>